<evidence type="ECO:0000256" key="1">
    <source>
        <dbReference type="SAM" id="MobiDB-lite"/>
    </source>
</evidence>
<accession>A0A7R8UXC2</accession>
<evidence type="ECO:0000313" key="2">
    <source>
        <dbReference type="EMBL" id="CAD7088855.1"/>
    </source>
</evidence>
<name>A0A7R8UXC2_HERIL</name>
<dbReference type="AlphaFoldDB" id="A0A7R8UXC2"/>
<dbReference type="EMBL" id="LR899012">
    <property type="protein sequence ID" value="CAD7088855.1"/>
    <property type="molecule type" value="Genomic_DNA"/>
</dbReference>
<evidence type="ECO:0000313" key="3">
    <source>
        <dbReference type="Proteomes" id="UP000594454"/>
    </source>
</evidence>
<sequence length="199" mass="22825">MASNVTIDQDIRRYIEDVLKEANQVDNKKRKRKNVEEDSRLKDFDLVDKLHQTKKRKMDDVYRKSQGPARVRKLYQSKNKFQGPTRNDVPEYANFKYPCLMAPITFKYIGRTSEPTLDFNYLLNKSSEEKGKAKCIVESGEESSEPLEAEGNVDSPMIECIATDDDTDPGESSAEESELNRTDIFISDEEGDLVIVLED</sequence>
<organism evidence="2 3">
    <name type="scientific">Hermetia illucens</name>
    <name type="common">Black soldier fly</name>
    <dbReference type="NCBI Taxonomy" id="343691"/>
    <lineage>
        <taxon>Eukaryota</taxon>
        <taxon>Metazoa</taxon>
        <taxon>Ecdysozoa</taxon>
        <taxon>Arthropoda</taxon>
        <taxon>Hexapoda</taxon>
        <taxon>Insecta</taxon>
        <taxon>Pterygota</taxon>
        <taxon>Neoptera</taxon>
        <taxon>Endopterygota</taxon>
        <taxon>Diptera</taxon>
        <taxon>Brachycera</taxon>
        <taxon>Stratiomyomorpha</taxon>
        <taxon>Stratiomyidae</taxon>
        <taxon>Hermetiinae</taxon>
        <taxon>Hermetia</taxon>
    </lineage>
</organism>
<dbReference type="InParanoid" id="A0A7R8UXC2"/>
<dbReference type="Proteomes" id="UP000594454">
    <property type="component" value="Chromosome 4"/>
</dbReference>
<reference evidence="2 3" key="1">
    <citation type="submission" date="2020-11" db="EMBL/GenBank/DDBJ databases">
        <authorList>
            <person name="Wallbank WR R."/>
            <person name="Pardo Diaz C."/>
            <person name="Kozak K."/>
            <person name="Martin S."/>
            <person name="Jiggins C."/>
            <person name="Moest M."/>
            <person name="Warren A I."/>
            <person name="Generalovic N T."/>
            <person name="Byers J.R.P. K."/>
            <person name="Montejo-Kovacevich G."/>
            <person name="Yen C E."/>
        </authorList>
    </citation>
    <scope>NUCLEOTIDE SEQUENCE [LARGE SCALE GENOMIC DNA]</scope>
</reference>
<keyword evidence="3" id="KW-1185">Reference proteome</keyword>
<gene>
    <name evidence="2" type="ORF">HERILL_LOCUS11447</name>
</gene>
<proteinExistence type="predicted"/>
<protein>
    <submittedName>
        <fullName evidence="2">Uncharacterized protein</fullName>
    </submittedName>
</protein>
<feature type="region of interest" description="Disordered" evidence="1">
    <location>
        <begin position="162"/>
        <end position="183"/>
    </location>
</feature>
<feature type="compositionally biased region" description="Acidic residues" evidence="1">
    <location>
        <begin position="162"/>
        <end position="177"/>
    </location>
</feature>